<dbReference type="InterPro" id="IPR022284">
    <property type="entry name" value="GPAT/DHAPAT"/>
</dbReference>
<comment type="catalytic activity">
    <reaction evidence="9">
        <text>sn-glycerol 3-phosphate + an acyl-CoA = a 1-acyl-sn-glycero-3-phosphate + CoA</text>
        <dbReference type="Rhea" id="RHEA:15325"/>
        <dbReference type="ChEBI" id="CHEBI:57287"/>
        <dbReference type="ChEBI" id="CHEBI:57597"/>
        <dbReference type="ChEBI" id="CHEBI:57970"/>
        <dbReference type="ChEBI" id="CHEBI:58342"/>
        <dbReference type="EC" id="2.3.1.15"/>
    </reaction>
</comment>
<organism evidence="11 12">
    <name type="scientific">Desulforapulum autotrophicum (strain ATCC 43914 / DSM 3382 / VKM B-1955 / HRM2)</name>
    <name type="common">Desulfobacterium autotrophicum</name>
    <dbReference type="NCBI Taxonomy" id="177437"/>
    <lineage>
        <taxon>Bacteria</taxon>
        <taxon>Pseudomonadati</taxon>
        <taxon>Thermodesulfobacteriota</taxon>
        <taxon>Desulfobacteria</taxon>
        <taxon>Desulfobacterales</taxon>
        <taxon>Desulfobacteraceae</taxon>
        <taxon>Desulforapulum</taxon>
    </lineage>
</organism>
<accession>C0QFZ7</accession>
<dbReference type="GO" id="GO:0004366">
    <property type="term" value="F:glycerol-3-phosphate O-acyltransferase activity"/>
    <property type="evidence" value="ECO:0007669"/>
    <property type="project" value="UniProtKB-EC"/>
</dbReference>
<feature type="domain" description="Phospholipid/glycerol acyltransferase" evidence="10">
    <location>
        <begin position="380"/>
        <end position="507"/>
    </location>
</feature>
<keyword evidence="7" id="KW-0472">Membrane</keyword>
<evidence type="ECO:0000256" key="2">
    <source>
        <dbReference type="ARBA" id="ARBA00004765"/>
    </source>
</evidence>
<reference evidence="11 12" key="1">
    <citation type="journal article" date="2009" name="Environ. Microbiol.">
        <title>Genome sequence of Desulfobacterium autotrophicum HRM2, a marine sulfate reducer oxidizing organic carbon completely to carbon dioxide.</title>
        <authorList>
            <person name="Strittmatter A.W."/>
            <person name="Liesegang H."/>
            <person name="Rabus R."/>
            <person name="Decker I."/>
            <person name="Amann J."/>
            <person name="Andres S."/>
            <person name="Henne A."/>
            <person name="Fricke W.F."/>
            <person name="Martinez-Arias R."/>
            <person name="Bartels D."/>
            <person name="Goesmann A."/>
            <person name="Krause L."/>
            <person name="Puehler A."/>
            <person name="Klenk H.P."/>
            <person name="Richter M."/>
            <person name="Schuler M."/>
            <person name="Gloeckner F.O."/>
            <person name="Meyerdierks A."/>
            <person name="Gottschalk G."/>
            <person name="Amann R."/>
        </authorList>
    </citation>
    <scope>NUCLEOTIDE SEQUENCE [LARGE SCALE GENOMIC DNA]</scope>
    <source>
        <strain evidence="12">ATCC 43914 / DSM 3382 / HRM2</strain>
    </source>
</reference>
<dbReference type="GO" id="GO:0016024">
    <property type="term" value="P:CDP-diacylglycerol biosynthetic process"/>
    <property type="evidence" value="ECO:0007669"/>
    <property type="project" value="UniProtKB-UniPathway"/>
</dbReference>
<dbReference type="GO" id="GO:0012505">
    <property type="term" value="C:endomembrane system"/>
    <property type="evidence" value="ECO:0007669"/>
    <property type="project" value="UniProtKB-SubCell"/>
</dbReference>
<dbReference type="UniPathway" id="UPA00557">
    <property type="reaction ID" value="UER00612"/>
</dbReference>
<keyword evidence="8 11" id="KW-0012">Acyltransferase</keyword>
<dbReference type="AlphaFoldDB" id="C0QFZ7"/>
<dbReference type="KEGG" id="dat:HRM2_24710"/>
<comment type="similarity">
    <text evidence="3">Belongs to the GPAT/DAPAT family.</text>
</comment>
<dbReference type="InterPro" id="IPR002123">
    <property type="entry name" value="Plipid/glycerol_acylTrfase"/>
</dbReference>
<dbReference type="EMBL" id="CP001087">
    <property type="protein sequence ID" value="ACN15565.1"/>
    <property type="molecule type" value="Genomic_DNA"/>
</dbReference>
<evidence type="ECO:0000256" key="8">
    <source>
        <dbReference type="ARBA" id="ARBA00023315"/>
    </source>
</evidence>
<dbReference type="PANTHER" id="PTHR12563">
    <property type="entry name" value="GLYCEROL-3-PHOSPHATE ACYLTRANSFERASE"/>
    <property type="match status" value="1"/>
</dbReference>
<comment type="pathway">
    <text evidence="2">Phospholipid metabolism; CDP-diacylglycerol biosynthesis; CDP-diacylglycerol from sn-glycerol 3-phosphate: step 1/3.</text>
</comment>
<dbReference type="CDD" id="cd07993">
    <property type="entry name" value="LPLAT_DHAPAT-like"/>
    <property type="match status" value="1"/>
</dbReference>
<evidence type="ECO:0000313" key="11">
    <source>
        <dbReference type="EMBL" id="ACN15565.1"/>
    </source>
</evidence>
<evidence type="ECO:0000256" key="7">
    <source>
        <dbReference type="ARBA" id="ARBA00023136"/>
    </source>
</evidence>
<dbReference type="SMART" id="SM00563">
    <property type="entry name" value="PlsC"/>
    <property type="match status" value="1"/>
</dbReference>
<dbReference type="InterPro" id="IPR041728">
    <property type="entry name" value="GPAT/DHAPAT_LPLAT"/>
</dbReference>
<dbReference type="RefSeq" id="WP_015904330.1">
    <property type="nucleotide sequence ID" value="NC_012108.1"/>
</dbReference>
<dbReference type="SUPFAM" id="SSF69593">
    <property type="entry name" value="Glycerol-3-phosphate (1)-acyltransferase"/>
    <property type="match status" value="1"/>
</dbReference>
<dbReference type="EC" id="2.3.1.15" evidence="4"/>
<dbReference type="eggNOG" id="COG2937">
    <property type="taxonomic scope" value="Bacteria"/>
</dbReference>
<protein>
    <recommendedName>
        <fullName evidence="5">Glycerol-3-phosphate acyltransferase</fullName>
        <ecNumber evidence="4">2.3.1.15</ecNumber>
    </recommendedName>
</protein>
<dbReference type="OrthoDB" id="335193at2"/>
<evidence type="ECO:0000256" key="3">
    <source>
        <dbReference type="ARBA" id="ARBA00007937"/>
    </source>
</evidence>
<evidence type="ECO:0000256" key="6">
    <source>
        <dbReference type="ARBA" id="ARBA00022679"/>
    </source>
</evidence>
<dbReference type="InterPro" id="IPR045520">
    <property type="entry name" value="GPAT/DHAPAT_C"/>
</dbReference>
<dbReference type="HOGENOM" id="CLU_015407_0_0_7"/>
<proteinExistence type="inferred from homology"/>
<sequence length="904" mass="104416">MKFVTHLIHTITRVNDSLINRISTFLDRRNDHFSCFYPGMGSPVIASILEKVFSRIHFDPQRQKKLYRLNEQGMVVYSVKYKNLFEFLYLNWVMKKKGLPYPEIGMDMGFLPFISLKQVARIIACQVVYFFHHFKFKDPFYSEYITTELSKGRTGFLYLVESDAFYQRFVKSKPDPLHYLITLQKNSERPIFFVPHTIVFSSKPVRSIPTLFDIFLGSNEKPGKLRRLVALIKRPEKISIEISDPVNLKTFLADPTISELETQFQAHFLRNHLLDILNRQKRCVTGPVLKTRDELFEDILTGKALQEFMKVHAKSKGEPLFKTRKRATEYLEEIAANYSLNTIYMFERILTWAFKHIFEGLVIDQDGLDRVKEASQKAPLILVPCHKSHLDYLLLSYVMFKKSMPCPHVAAGNNLSFWPLGPIFRGGGAFFLRRTFKGAVLYSRIFSAYIEKLLSEGFNLECFIEGGRSRSGKLLSPRLGFLSILVKAQQNRACEDLLFVPIYVGYDRVLEEDSYLHEIEGGKKNPENLSQLIKARRFLKKKYGKVYINFDEPISLQRYIQETISLETVPVKTHDYKENSIQGKAPGFRLDEENQRRICQGMGYKLINAINSIAIVTPHGIMANCVLNSPGNRFSYRDLMSRTEVYMGLLNFFGAELSDTLTMDADLAFHHVIHNFVARKFIELADESDPEITDTTRFIVKDNKRPILDYYKNNAISFFVPAAYTAISILRTDTFQFSSQDLSATYAFLQDFFVDEFSFDEEMSCQEHIDRCLKAFVEQGIMVPNPLMPDTYNITSEGFRKLKLFSSLINPFLESYKVALLFFETHPADKFDEKERIKKIQALGVKMYKRQDIVLKESLSKINYINACNCLSNKGISGSEDLELIKGYTKIIDPLLDLAAVNRP</sequence>
<evidence type="ECO:0000256" key="5">
    <source>
        <dbReference type="ARBA" id="ARBA00013432"/>
    </source>
</evidence>
<dbReference type="Proteomes" id="UP000000442">
    <property type="component" value="Chromosome"/>
</dbReference>
<evidence type="ECO:0000313" key="12">
    <source>
        <dbReference type="Proteomes" id="UP000000442"/>
    </source>
</evidence>
<comment type="subcellular location">
    <subcellularLocation>
        <location evidence="1">Endomembrane system</location>
        <topology evidence="1">Peripheral membrane protein</topology>
    </subcellularLocation>
</comment>
<evidence type="ECO:0000256" key="4">
    <source>
        <dbReference type="ARBA" id="ARBA00013113"/>
    </source>
</evidence>
<evidence type="ECO:0000256" key="9">
    <source>
        <dbReference type="ARBA" id="ARBA00048427"/>
    </source>
</evidence>
<evidence type="ECO:0000256" key="1">
    <source>
        <dbReference type="ARBA" id="ARBA00004184"/>
    </source>
</evidence>
<keyword evidence="12" id="KW-1185">Reference proteome</keyword>
<keyword evidence="6 11" id="KW-0808">Transferase</keyword>
<dbReference type="GO" id="GO:0005886">
    <property type="term" value="C:plasma membrane"/>
    <property type="evidence" value="ECO:0007669"/>
    <property type="project" value="TreeGrafter"/>
</dbReference>
<dbReference type="STRING" id="177437.HRM2_24710"/>
<dbReference type="Pfam" id="PF19277">
    <property type="entry name" value="GPAT_C"/>
    <property type="match status" value="1"/>
</dbReference>
<dbReference type="PANTHER" id="PTHR12563:SF17">
    <property type="entry name" value="DIHYDROXYACETONE PHOSPHATE ACYLTRANSFERASE"/>
    <property type="match status" value="1"/>
</dbReference>
<dbReference type="Pfam" id="PF01553">
    <property type="entry name" value="Acyltransferase"/>
    <property type="match status" value="1"/>
</dbReference>
<gene>
    <name evidence="11" type="primary">plsB</name>
    <name evidence="11" type="ordered locus">HRM2_24710</name>
</gene>
<evidence type="ECO:0000259" key="10">
    <source>
        <dbReference type="SMART" id="SM00563"/>
    </source>
</evidence>
<name>C0QFZ7_DESAH</name>